<dbReference type="Pfam" id="PF01549">
    <property type="entry name" value="ShK"/>
    <property type="match status" value="1"/>
</dbReference>
<dbReference type="OrthoDB" id="291007at2759"/>
<dbReference type="InterPro" id="IPR024079">
    <property type="entry name" value="MetalloPept_cat_dom_sf"/>
</dbReference>
<evidence type="ECO:0000313" key="16">
    <source>
        <dbReference type="Proteomes" id="UP000274756"/>
    </source>
</evidence>
<dbReference type="InterPro" id="IPR001506">
    <property type="entry name" value="Peptidase_M12A"/>
</dbReference>
<dbReference type="InterPro" id="IPR003582">
    <property type="entry name" value="ShKT_dom"/>
</dbReference>
<evidence type="ECO:0000313" key="17">
    <source>
        <dbReference type="WBParaSite" id="DME_0001020401-mRNA-1"/>
    </source>
</evidence>
<keyword evidence="3 10" id="KW-0479">Metal-binding</keyword>
<keyword evidence="8" id="KW-1015">Disulfide bond</keyword>
<feature type="domain" description="Peptidase M12A" evidence="13">
    <location>
        <begin position="108"/>
        <end position="309"/>
    </location>
</feature>
<dbReference type="PANTHER" id="PTHR10127:SF802">
    <property type="entry name" value="ZINC METALLOPROTEINASE NAS-10"/>
    <property type="match status" value="1"/>
</dbReference>
<dbReference type="CDD" id="cd04280">
    <property type="entry name" value="ZnMc_astacin_like"/>
    <property type="match status" value="1"/>
</dbReference>
<keyword evidence="16" id="KW-1185">Reference proteome</keyword>
<reference evidence="17" key="1">
    <citation type="submission" date="2017-02" db="UniProtKB">
        <authorList>
            <consortium name="WormBaseParasite"/>
        </authorList>
    </citation>
    <scope>IDENTIFICATION</scope>
</reference>
<evidence type="ECO:0000256" key="3">
    <source>
        <dbReference type="ARBA" id="ARBA00022723"/>
    </source>
</evidence>
<feature type="binding site" evidence="10">
    <location>
        <position position="203"/>
    </location>
    <ligand>
        <name>Zn(2+)</name>
        <dbReference type="ChEBI" id="CHEBI:29105"/>
        <note>catalytic</note>
    </ligand>
</feature>
<evidence type="ECO:0000256" key="7">
    <source>
        <dbReference type="ARBA" id="ARBA00023145"/>
    </source>
</evidence>
<dbReference type="STRING" id="318479.A0A0N4UQC4"/>
<dbReference type="PROSITE" id="PS51670">
    <property type="entry name" value="SHKT"/>
    <property type="match status" value="1"/>
</dbReference>
<dbReference type="GO" id="GO:0004222">
    <property type="term" value="F:metalloendopeptidase activity"/>
    <property type="evidence" value="ECO:0007669"/>
    <property type="project" value="UniProtKB-UniRule"/>
</dbReference>
<keyword evidence="6 10" id="KW-0482">Metalloprotease</keyword>
<dbReference type="GO" id="GO:0008270">
    <property type="term" value="F:zinc ion binding"/>
    <property type="evidence" value="ECO:0007669"/>
    <property type="project" value="UniProtKB-UniRule"/>
</dbReference>
<dbReference type="InterPro" id="IPR006026">
    <property type="entry name" value="Peptidase_Metallo"/>
</dbReference>
<dbReference type="EC" id="3.4.24.-" evidence="11"/>
<accession>A0A0N4UQC4</accession>
<keyword evidence="2 10" id="KW-0645">Protease</keyword>
<dbReference type="Proteomes" id="UP000274756">
    <property type="component" value="Unassembled WGS sequence"/>
</dbReference>
<evidence type="ECO:0000256" key="9">
    <source>
        <dbReference type="PROSITE-ProRule" id="PRU01005"/>
    </source>
</evidence>
<evidence type="ECO:0000256" key="4">
    <source>
        <dbReference type="ARBA" id="ARBA00022801"/>
    </source>
</evidence>
<proteinExistence type="predicted"/>
<dbReference type="SUPFAM" id="SSF55486">
    <property type="entry name" value="Metalloproteases ('zincins'), catalytic domain"/>
    <property type="match status" value="1"/>
</dbReference>
<evidence type="ECO:0000256" key="2">
    <source>
        <dbReference type="ARBA" id="ARBA00022670"/>
    </source>
</evidence>
<feature type="binding site" evidence="10">
    <location>
        <position position="213"/>
    </location>
    <ligand>
        <name>Zn(2+)</name>
        <dbReference type="ChEBI" id="CHEBI:29105"/>
        <note>catalytic</note>
    </ligand>
</feature>
<dbReference type="Gene3D" id="3.40.390.10">
    <property type="entry name" value="Collagenase (Catalytic Domain)"/>
    <property type="match status" value="1"/>
</dbReference>
<dbReference type="SMART" id="SM00235">
    <property type="entry name" value="ZnMc"/>
    <property type="match status" value="1"/>
</dbReference>
<keyword evidence="7" id="KW-0865">Zymogen</keyword>
<dbReference type="InterPro" id="IPR034035">
    <property type="entry name" value="Astacin-like_dom"/>
</dbReference>
<gene>
    <name evidence="14" type="ORF">DME_LOCUS3714</name>
</gene>
<evidence type="ECO:0000256" key="1">
    <source>
        <dbReference type="ARBA" id="ARBA00002657"/>
    </source>
</evidence>
<evidence type="ECO:0000259" key="12">
    <source>
        <dbReference type="PROSITE" id="PS51670"/>
    </source>
</evidence>
<dbReference type="PROSITE" id="PS51864">
    <property type="entry name" value="ASTACIN"/>
    <property type="match status" value="1"/>
</dbReference>
<reference evidence="14 16" key="2">
    <citation type="submission" date="2018-11" db="EMBL/GenBank/DDBJ databases">
        <authorList>
            <consortium name="Pathogen Informatics"/>
        </authorList>
    </citation>
    <scope>NUCLEOTIDE SEQUENCE [LARGE SCALE GENOMIC DNA]</scope>
</reference>
<comment type="caution">
    <text evidence="9">Lacks conserved residue(s) required for the propagation of feature annotation.</text>
</comment>
<dbReference type="EMBL" id="UYYG01000172">
    <property type="protein sequence ID" value="VDN53741.1"/>
    <property type="molecule type" value="Genomic_DNA"/>
</dbReference>
<sequence>MSIYLEHFTARRTDKISSNCSHSRFCNIYDPSNTVCINHHRSSLLKPFLAYRRNLCISHYLLNLMMDCDDGTFQNDLILTEMQSNWLINRIESVGRMRKKRSSLFLEQALAEKWDVRAPIPYTFDPSVANDEQQIIQSALNAIESKTCIRFQFIHHRPQSSYIYYVKVPEMNECGISYIGRADPVNPVYLSFRCSENMGIAIHETLHVLGVQHEQLRGDRDKFLKVQWQNINPQHFDNFVIEDTRQFTSYGVKYDFFSIMHYDPYVGGVDPKKSTIVPRYQPERYLKVLGQRKALSDRDVELLNAMYCNEGCKDQNVYCGMWSLKMLCKKPDHHTWMQQNCRKSCGFC</sequence>
<evidence type="ECO:0000259" key="13">
    <source>
        <dbReference type="PROSITE" id="PS51864"/>
    </source>
</evidence>
<feature type="domain" description="ShKT" evidence="12">
    <location>
        <begin position="312"/>
        <end position="348"/>
    </location>
</feature>
<dbReference type="AlphaFoldDB" id="A0A0N4UQC4"/>
<dbReference type="GO" id="GO:0006508">
    <property type="term" value="P:proteolysis"/>
    <property type="evidence" value="ECO:0007669"/>
    <property type="project" value="UniProtKB-KW"/>
</dbReference>
<evidence type="ECO:0000256" key="11">
    <source>
        <dbReference type="RuleBase" id="RU361183"/>
    </source>
</evidence>
<keyword evidence="4 10" id="KW-0378">Hydrolase</keyword>
<name>A0A0N4UQC4_DRAME</name>
<evidence type="ECO:0000256" key="5">
    <source>
        <dbReference type="ARBA" id="ARBA00022833"/>
    </source>
</evidence>
<dbReference type="Gene3D" id="1.10.10.1940">
    <property type="match status" value="1"/>
</dbReference>
<evidence type="ECO:0000313" key="14">
    <source>
        <dbReference type="EMBL" id="VDN53741.1"/>
    </source>
</evidence>
<feature type="active site" evidence="10">
    <location>
        <position position="204"/>
    </location>
</feature>
<evidence type="ECO:0000256" key="6">
    <source>
        <dbReference type="ARBA" id="ARBA00023049"/>
    </source>
</evidence>
<dbReference type="PRINTS" id="PR00480">
    <property type="entry name" value="ASTACIN"/>
</dbReference>
<protein>
    <recommendedName>
        <fullName evidence="11">Metalloendopeptidase</fullName>
        <ecNumber evidence="11">3.4.24.-</ecNumber>
    </recommendedName>
</protein>
<dbReference type="PANTHER" id="PTHR10127">
    <property type="entry name" value="DISCOIDIN, CUB, EGF, LAMININ , AND ZINC METALLOPROTEASE DOMAIN CONTAINING"/>
    <property type="match status" value="1"/>
</dbReference>
<keyword evidence="5 10" id="KW-0862">Zinc</keyword>
<comment type="cofactor">
    <cofactor evidence="10 11">
        <name>Zn(2+)</name>
        <dbReference type="ChEBI" id="CHEBI:29105"/>
    </cofactor>
    <text evidence="10 11">Binds 1 zinc ion per subunit.</text>
</comment>
<dbReference type="Proteomes" id="UP000038040">
    <property type="component" value="Unplaced"/>
</dbReference>
<dbReference type="WBParaSite" id="DME_0001020401-mRNA-1">
    <property type="protein sequence ID" value="DME_0001020401-mRNA-1"/>
    <property type="gene ID" value="DME_0001020401"/>
</dbReference>
<dbReference type="Pfam" id="PF01400">
    <property type="entry name" value="Astacin"/>
    <property type="match status" value="1"/>
</dbReference>
<evidence type="ECO:0000256" key="8">
    <source>
        <dbReference type="ARBA" id="ARBA00023157"/>
    </source>
</evidence>
<feature type="binding site" evidence="10">
    <location>
        <position position="207"/>
    </location>
    <ligand>
        <name>Zn(2+)</name>
        <dbReference type="ChEBI" id="CHEBI:29105"/>
        <note>catalytic</note>
    </ligand>
</feature>
<organism evidence="15 17">
    <name type="scientific">Dracunculus medinensis</name>
    <name type="common">Guinea worm</name>
    <dbReference type="NCBI Taxonomy" id="318479"/>
    <lineage>
        <taxon>Eukaryota</taxon>
        <taxon>Metazoa</taxon>
        <taxon>Ecdysozoa</taxon>
        <taxon>Nematoda</taxon>
        <taxon>Chromadorea</taxon>
        <taxon>Rhabditida</taxon>
        <taxon>Spirurina</taxon>
        <taxon>Dracunculoidea</taxon>
        <taxon>Dracunculidae</taxon>
        <taxon>Dracunculus</taxon>
    </lineage>
</organism>
<evidence type="ECO:0000256" key="10">
    <source>
        <dbReference type="PROSITE-ProRule" id="PRU01211"/>
    </source>
</evidence>
<evidence type="ECO:0000313" key="15">
    <source>
        <dbReference type="Proteomes" id="UP000038040"/>
    </source>
</evidence>
<comment type="function">
    <text evidence="1">Metalloprotease.</text>
</comment>